<gene>
    <name evidence="2" type="ORF">LY90DRAFT_629560</name>
</gene>
<feature type="transmembrane region" description="Helical" evidence="1">
    <location>
        <begin position="281"/>
        <end position="305"/>
    </location>
</feature>
<accession>A0A1Y2ATJ0</accession>
<feature type="transmembrane region" description="Helical" evidence="1">
    <location>
        <begin position="68"/>
        <end position="85"/>
    </location>
</feature>
<keyword evidence="3" id="KW-1185">Reference proteome</keyword>
<evidence type="ECO:0000313" key="2">
    <source>
        <dbReference type="EMBL" id="ORY25898.1"/>
    </source>
</evidence>
<protein>
    <submittedName>
        <fullName evidence="2">Uncharacterized protein</fullName>
    </submittedName>
</protein>
<dbReference type="Proteomes" id="UP000193920">
    <property type="component" value="Unassembled WGS sequence"/>
</dbReference>
<sequence length="475" mass="56105">MYSQIEMEAQRKYFIEDRSKASIFQWLTSKGTNYTCYVNYINSLDKEGELNNEIDVIRTIIYALHKPLQFTFFYWTLLIFILHKFNFKKPVMKIILVHFILRSLGDIINKFGDLMPRYYATSKTVTEKGQDSYGCQYNSPSPEMHPLKWVLTRQIGCIFWCLGEIVADWYPLLRTKAVCKEKKNIRMVYVTCGIFNFFKVLLIIYHFTLSPSKLYNEEGVYDKKKIDLFYFNYWLIQLAIIYTSAIYDGSVYIVLKKNFDKMNYTQFGFIGKFKTISEYRILVSAIVCAIFLPIISVTIILKYYYYLRYDYHNLEFSFDEIRQSINNVQYFMIFIDQILLFQSKNEASVEVSRPKSSMILGNGSKNDIYRSRSIIKNMSNINFSNNNNSVYDFKNQYNTNYIPKFNPSPSNDSINMNNVYSNIYSNSNININNSENLYNYNFNSSNETIIKIENNNEEKSQKSGSSESTIYYFNS</sequence>
<reference evidence="2 3" key="1">
    <citation type="submission" date="2016-08" db="EMBL/GenBank/DDBJ databases">
        <title>A Parts List for Fungal Cellulosomes Revealed by Comparative Genomics.</title>
        <authorList>
            <consortium name="DOE Joint Genome Institute"/>
            <person name="Haitjema C.H."/>
            <person name="Gilmore S.P."/>
            <person name="Henske J.K."/>
            <person name="Solomon K.V."/>
            <person name="De Groot R."/>
            <person name="Kuo A."/>
            <person name="Mondo S.J."/>
            <person name="Salamov A.A."/>
            <person name="Labutti K."/>
            <person name="Zhao Z."/>
            <person name="Chiniquy J."/>
            <person name="Barry K."/>
            <person name="Brewer H.M."/>
            <person name="Purvine S.O."/>
            <person name="Wright A.T."/>
            <person name="Boxma B."/>
            <person name="Van Alen T."/>
            <person name="Hackstein J.H."/>
            <person name="Baker S.E."/>
            <person name="Grigoriev I.V."/>
            <person name="O'Malley M.A."/>
        </authorList>
    </citation>
    <scope>NUCLEOTIDE SEQUENCE [LARGE SCALE GENOMIC DNA]</scope>
    <source>
        <strain evidence="2 3">G1</strain>
    </source>
</reference>
<organism evidence="2 3">
    <name type="scientific">Neocallimastix californiae</name>
    <dbReference type="NCBI Taxonomy" id="1754190"/>
    <lineage>
        <taxon>Eukaryota</taxon>
        <taxon>Fungi</taxon>
        <taxon>Fungi incertae sedis</taxon>
        <taxon>Chytridiomycota</taxon>
        <taxon>Chytridiomycota incertae sedis</taxon>
        <taxon>Neocallimastigomycetes</taxon>
        <taxon>Neocallimastigales</taxon>
        <taxon>Neocallimastigaceae</taxon>
        <taxon>Neocallimastix</taxon>
    </lineage>
</organism>
<feature type="transmembrane region" description="Helical" evidence="1">
    <location>
        <begin position="228"/>
        <end position="255"/>
    </location>
</feature>
<keyword evidence="1" id="KW-1133">Transmembrane helix</keyword>
<keyword evidence="1" id="KW-0812">Transmembrane</keyword>
<keyword evidence="1" id="KW-0472">Membrane</keyword>
<dbReference type="STRING" id="1754190.A0A1Y2ATJ0"/>
<evidence type="ECO:0000256" key="1">
    <source>
        <dbReference type="SAM" id="Phobius"/>
    </source>
</evidence>
<proteinExistence type="predicted"/>
<feature type="transmembrane region" description="Helical" evidence="1">
    <location>
        <begin position="187"/>
        <end position="208"/>
    </location>
</feature>
<comment type="caution">
    <text evidence="2">The sequence shown here is derived from an EMBL/GenBank/DDBJ whole genome shotgun (WGS) entry which is preliminary data.</text>
</comment>
<dbReference type="EMBL" id="MCOG01000207">
    <property type="protein sequence ID" value="ORY25898.1"/>
    <property type="molecule type" value="Genomic_DNA"/>
</dbReference>
<evidence type="ECO:0000313" key="3">
    <source>
        <dbReference type="Proteomes" id="UP000193920"/>
    </source>
</evidence>
<name>A0A1Y2ATJ0_9FUNG</name>
<dbReference type="AlphaFoldDB" id="A0A1Y2ATJ0"/>